<name>A0A8H5G3X8_9AGAR</name>
<dbReference type="PANTHER" id="PTHR44942:SF4">
    <property type="entry name" value="METHYLTRANSFERASE TYPE 11 DOMAIN-CONTAINING PROTEIN"/>
    <property type="match status" value="1"/>
</dbReference>
<keyword evidence="6" id="KW-1185">Reference proteome</keyword>
<dbReference type="SUPFAM" id="SSF53335">
    <property type="entry name" value="S-adenosyl-L-methionine-dependent methyltransferases"/>
    <property type="match status" value="1"/>
</dbReference>
<comment type="similarity">
    <text evidence="1">Belongs to the methyltransferase superfamily.</text>
</comment>
<dbReference type="OrthoDB" id="66144at2759"/>
<sequence length="273" mass="31159">MSFVHTVAQGGFGSGTNELYDRARPSYQPKAIEHIRKALRGPGPYKIVEIGSGTGIFTRALLSNPEWNKAIKGYVAVEPSEGMRDTFARTIQDDRIHLRDGTFQNTGVEDGWADLVVIAQAYHWCPDFDLASAEFARILAPNGTVACIWNLEDRHAARWVAGVRNTIEAHEQGSPQFRLFLWKQTFDTPSYKKFFEQPEEFIWSYSLVGTEQIVVDRACSKSYIAILPPDQKEEVCQKLRELVRKGEDKEWIDEAAGTFHYPYQAWVVIWQKK</sequence>
<evidence type="ECO:0000256" key="3">
    <source>
        <dbReference type="ARBA" id="ARBA00022679"/>
    </source>
</evidence>
<dbReference type="EMBL" id="JAACJO010000005">
    <property type="protein sequence ID" value="KAF5357964.1"/>
    <property type="molecule type" value="Genomic_DNA"/>
</dbReference>
<dbReference type="Gene3D" id="3.40.50.150">
    <property type="entry name" value="Vaccinia Virus protein VP39"/>
    <property type="match status" value="1"/>
</dbReference>
<evidence type="ECO:0000313" key="5">
    <source>
        <dbReference type="EMBL" id="KAF5357964.1"/>
    </source>
</evidence>
<dbReference type="GO" id="GO:0032259">
    <property type="term" value="P:methylation"/>
    <property type="evidence" value="ECO:0007669"/>
    <property type="project" value="UniProtKB-KW"/>
</dbReference>
<gene>
    <name evidence="5" type="ORF">D9756_001532</name>
</gene>
<dbReference type="Proteomes" id="UP000559027">
    <property type="component" value="Unassembled WGS sequence"/>
</dbReference>
<dbReference type="InterPro" id="IPR051052">
    <property type="entry name" value="Diverse_substrate_MTase"/>
</dbReference>
<feature type="domain" description="Methyltransferase type 11" evidence="4">
    <location>
        <begin position="48"/>
        <end position="147"/>
    </location>
</feature>
<dbReference type="PANTHER" id="PTHR44942">
    <property type="entry name" value="METHYLTRANSF_11 DOMAIN-CONTAINING PROTEIN"/>
    <property type="match status" value="1"/>
</dbReference>
<dbReference type="CDD" id="cd02440">
    <property type="entry name" value="AdoMet_MTases"/>
    <property type="match status" value="1"/>
</dbReference>
<keyword evidence="2" id="KW-0489">Methyltransferase</keyword>
<dbReference type="InterPro" id="IPR029063">
    <property type="entry name" value="SAM-dependent_MTases_sf"/>
</dbReference>
<dbReference type="AlphaFoldDB" id="A0A8H5G3X8"/>
<evidence type="ECO:0000256" key="1">
    <source>
        <dbReference type="ARBA" id="ARBA00008361"/>
    </source>
</evidence>
<reference evidence="5 6" key="1">
    <citation type="journal article" date="2020" name="ISME J.">
        <title>Uncovering the hidden diversity of litter-decomposition mechanisms in mushroom-forming fungi.</title>
        <authorList>
            <person name="Floudas D."/>
            <person name="Bentzer J."/>
            <person name="Ahren D."/>
            <person name="Johansson T."/>
            <person name="Persson P."/>
            <person name="Tunlid A."/>
        </authorList>
    </citation>
    <scope>NUCLEOTIDE SEQUENCE [LARGE SCALE GENOMIC DNA]</scope>
    <source>
        <strain evidence="5 6">CBS 146.42</strain>
    </source>
</reference>
<dbReference type="GO" id="GO:0008757">
    <property type="term" value="F:S-adenosylmethionine-dependent methyltransferase activity"/>
    <property type="evidence" value="ECO:0007669"/>
    <property type="project" value="InterPro"/>
</dbReference>
<keyword evidence="3" id="KW-0808">Transferase</keyword>
<dbReference type="InterPro" id="IPR013216">
    <property type="entry name" value="Methyltransf_11"/>
</dbReference>
<evidence type="ECO:0000256" key="2">
    <source>
        <dbReference type="ARBA" id="ARBA00022603"/>
    </source>
</evidence>
<organism evidence="5 6">
    <name type="scientific">Leucocoprinus leucothites</name>
    <dbReference type="NCBI Taxonomy" id="201217"/>
    <lineage>
        <taxon>Eukaryota</taxon>
        <taxon>Fungi</taxon>
        <taxon>Dikarya</taxon>
        <taxon>Basidiomycota</taxon>
        <taxon>Agaricomycotina</taxon>
        <taxon>Agaricomycetes</taxon>
        <taxon>Agaricomycetidae</taxon>
        <taxon>Agaricales</taxon>
        <taxon>Agaricineae</taxon>
        <taxon>Agaricaceae</taxon>
        <taxon>Leucocoprinus</taxon>
    </lineage>
</organism>
<evidence type="ECO:0000259" key="4">
    <source>
        <dbReference type="Pfam" id="PF08241"/>
    </source>
</evidence>
<evidence type="ECO:0000313" key="6">
    <source>
        <dbReference type="Proteomes" id="UP000559027"/>
    </source>
</evidence>
<protein>
    <recommendedName>
        <fullName evidence="4">Methyltransferase type 11 domain-containing protein</fullName>
    </recommendedName>
</protein>
<accession>A0A8H5G3X8</accession>
<proteinExistence type="inferred from homology"/>
<comment type="caution">
    <text evidence="5">The sequence shown here is derived from an EMBL/GenBank/DDBJ whole genome shotgun (WGS) entry which is preliminary data.</text>
</comment>
<dbReference type="Pfam" id="PF08241">
    <property type="entry name" value="Methyltransf_11"/>
    <property type="match status" value="1"/>
</dbReference>